<dbReference type="InterPro" id="IPR010982">
    <property type="entry name" value="Lambda_DNA-bd_dom_sf"/>
</dbReference>
<dbReference type="InterPro" id="IPR000843">
    <property type="entry name" value="HTH_LacI"/>
</dbReference>
<dbReference type="PANTHER" id="PTHR30146:SF109">
    <property type="entry name" value="HTH-TYPE TRANSCRIPTIONAL REGULATOR GALS"/>
    <property type="match status" value="1"/>
</dbReference>
<dbReference type="AlphaFoldDB" id="A0A2H9VVH8"/>
<sequence>MSSYKALTMNDIAKALNLSASTVSKALSDSYEISEKTKQLVNDYAKKNNYRPNLIAQSLKQGHSNSIGVVVSSVDNPFFSQIINGIESVAYDEGYNIIISQTHESYDLEVKNVNHLAHRSVDGMLVAISTETQNIDHLKKLQQHGLPIIFFDRVTDDMDTHKVTVENFKGAYDSTAYLVNLGYKRIAHITSADETSVMRERLAGYEKALTDKGLTVDQSLIKHCAGTGRDREKLREALNELFALPEPPDVIFSAFDKVTTVTLSLLHEMKKRVPQDVALLGFSNTILADILNPPLTSITQPGFEMGKEATRMLIHLIKDEHPLTKFETIVLPTELCVRDSCPGKK</sequence>
<dbReference type="SUPFAM" id="SSF47413">
    <property type="entry name" value="lambda repressor-like DNA-binding domains"/>
    <property type="match status" value="1"/>
</dbReference>
<name>A0A2H9VVH8_9SPHI</name>
<protein>
    <submittedName>
        <fullName evidence="5">LacI family transcriptional regulator</fullName>
    </submittedName>
</protein>
<keyword evidence="6" id="KW-1185">Reference proteome</keyword>
<dbReference type="PANTHER" id="PTHR30146">
    <property type="entry name" value="LACI-RELATED TRANSCRIPTIONAL REPRESSOR"/>
    <property type="match status" value="1"/>
</dbReference>
<dbReference type="GO" id="GO:0000976">
    <property type="term" value="F:transcription cis-regulatory region binding"/>
    <property type="evidence" value="ECO:0007669"/>
    <property type="project" value="TreeGrafter"/>
</dbReference>
<dbReference type="GO" id="GO:0003700">
    <property type="term" value="F:DNA-binding transcription factor activity"/>
    <property type="evidence" value="ECO:0007669"/>
    <property type="project" value="TreeGrafter"/>
</dbReference>
<dbReference type="EMBL" id="PGFJ01000001">
    <property type="protein sequence ID" value="PJJ84826.1"/>
    <property type="molecule type" value="Genomic_DNA"/>
</dbReference>
<evidence type="ECO:0000313" key="5">
    <source>
        <dbReference type="EMBL" id="PJJ84826.1"/>
    </source>
</evidence>
<reference evidence="5 6" key="1">
    <citation type="submission" date="2017-11" db="EMBL/GenBank/DDBJ databases">
        <title>Genomic Encyclopedia of Archaeal and Bacterial Type Strains, Phase II (KMG-II): From Individual Species to Whole Genera.</title>
        <authorList>
            <person name="Goeker M."/>
        </authorList>
    </citation>
    <scope>NUCLEOTIDE SEQUENCE [LARGE SCALE GENOMIC DNA]</scope>
    <source>
        <strain evidence="5 6">DSM 28175</strain>
    </source>
</reference>
<dbReference type="OrthoDB" id="9803256at2"/>
<dbReference type="Pfam" id="PF00532">
    <property type="entry name" value="Peripla_BP_1"/>
    <property type="match status" value="1"/>
</dbReference>
<dbReference type="SMART" id="SM00354">
    <property type="entry name" value="HTH_LACI"/>
    <property type="match status" value="1"/>
</dbReference>
<organism evidence="5 6">
    <name type="scientific">Mucilaginibacter auburnensis</name>
    <dbReference type="NCBI Taxonomy" id="1457233"/>
    <lineage>
        <taxon>Bacteria</taxon>
        <taxon>Pseudomonadati</taxon>
        <taxon>Bacteroidota</taxon>
        <taxon>Sphingobacteriia</taxon>
        <taxon>Sphingobacteriales</taxon>
        <taxon>Sphingobacteriaceae</taxon>
        <taxon>Mucilaginibacter</taxon>
    </lineage>
</organism>
<proteinExistence type="predicted"/>
<keyword evidence="2" id="KW-0238">DNA-binding</keyword>
<gene>
    <name evidence="5" type="ORF">CLV57_1848</name>
</gene>
<dbReference type="InterPro" id="IPR001761">
    <property type="entry name" value="Peripla_BP/Lac1_sug-bd_dom"/>
</dbReference>
<dbReference type="SUPFAM" id="SSF53822">
    <property type="entry name" value="Periplasmic binding protein-like I"/>
    <property type="match status" value="1"/>
</dbReference>
<dbReference type="PROSITE" id="PS50932">
    <property type="entry name" value="HTH_LACI_2"/>
    <property type="match status" value="1"/>
</dbReference>
<dbReference type="CDD" id="cd06267">
    <property type="entry name" value="PBP1_LacI_sugar_binding-like"/>
    <property type="match status" value="1"/>
</dbReference>
<keyword evidence="1" id="KW-0805">Transcription regulation</keyword>
<dbReference type="CDD" id="cd01392">
    <property type="entry name" value="HTH_LacI"/>
    <property type="match status" value="1"/>
</dbReference>
<evidence type="ECO:0000259" key="4">
    <source>
        <dbReference type="PROSITE" id="PS50932"/>
    </source>
</evidence>
<evidence type="ECO:0000256" key="3">
    <source>
        <dbReference type="ARBA" id="ARBA00023163"/>
    </source>
</evidence>
<evidence type="ECO:0000256" key="2">
    <source>
        <dbReference type="ARBA" id="ARBA00023125"/>
    </source>
</evidence>
<dbReference type="InterPro" id="IPR028082">
    <property type="entry name" value="Peripla_BP_I"/>
</dbReference>
<dbReference type="Pfam" id="PF00356">
    <property type="entry name" value="LacI"/>
    <property type="match status" value="1"/>
</dbReference>
<dbReference type="Gene3D" id="1.10.260.40">
    <property type="entry name" value="lambda repressor-like DNA-binding domains"/>
    <property type="match status" value="1"/>
</dbReference>
<evidence type="ECO:0000256" key="1">
    <source>
        <dbReference type="ARBA" id="ARBA00023015"/>
    </source>
</evidence>
<dbReference type="RefSeq" id="WP_100341003.1">
    <property type="nucleotide sequence ID" value="NZ_PGFJ01000001.1"/>
</dbReference>
<dbReference type="Proteomes" id="UP000242687">
    <property type="component" value="Unassembled WGS sequence"/>
</dbReference>
<comment type="caution">
    <text evidence="5">The sequence shown here is derived from an EMBL/GenBank/DDBJ whole genome shotgun (WGS) entry which is preliminary data.</text>
</comment>
<evidence type="ECO:0000313" key="6">
    <source>
        <dbReference type="Proteomes" id="UP000242687"/>
    </source>
</evidence>
<feature type="domain" description="HTH lacI-type" evidence="4">
    <location>
        <begin position="7"/>
        <end position="61"/>
    </location>
</feature>
<keyword evidence="3" id="KW-0804">Transcription</keyword>
<accession>A0A2H9VVH8</accession>
<dbReference type="Gene3D" id="3.40.50.2300">
    <property type="match status" value="2"/>
</dbReference>